<protein>
    <recommendedName>
        <fullName evidence="3">DUF4252 domain-containing protein</fullName>
    </recommendedName>
</protein>
<name>A0A1I3NQV5_9FLAO</name>
<dbReference type="RefSeq" id="WP_090678248.1">
    <property type="nucleotide sequence ID" value="NZ_FORU01000003.1"/>
</dbReference>
<dbReference type="OrthoDB" id="705638at2"/>
<evidence type="ECO:0000313" key="1">
    <source>
        <dbReference type="EMBL" id="SFJ11527.1"/>
    </source>
</evidence>
<evidence type="ECO:0008006" key="3">
    <source>
        <dbReference type="Google" id="ProtNLM"/>
    </source>
</evidence>
<gene>
    <name evidence="1" type="ORF">SAMN04487893_103165</name>
</gene>
<proteinExistence type="predicted"/>
<dbReference type="Pfam" id="PF14060">
    <property type="entry name" value="DUF4252"/>
    <property type="match status" value="1"/>
</dbReference>
<dbReference type="STRING" id="1150112.SAMN04487893_103165"/>
<accession>A0A1I3NQV5</accession>
<sequence length="159" mass="18180">MRKNILYIISFLFLGIQGLYAQNKLFDKLANNDNVTVVYISKALLDMMPNLEATAGNTDLKKLANKLEQIEIYTCDDDSKTIKLMQTEMKALLQDKSYASLMSIKEKNQFVNFFGNKQNDRYKDLIMTVDEGKSVTIIRIKGNFTSDDVKDVIKKTSTK</sequence>
<dbReference type="Proteomes" id="UP000243887">
    <property type="component" value="Unassembled WGS sequence"/>
</dbReference>
<keyword evidence="2" id="KW-1185">Reference proteome</keyword>
<organism evidence="1 2">
    <name type="scientific">Myroides guanonis</name>
    <dbReference type="NCBI Taxonomy" id="1150112"/>
    <lineage>
        <taxon>Bacteria</taxon>
        <taxon>Pseudomonadati</taxon>
        <taxon>Bacteroidota</taxon>
        <taxon>Flavobacteriia</taxon>
        <taxon>Flavobacteriales</taxon>
        <taxon>Flavobacteriaceae</taxon>
        <taxon>Myroides</taxon>
    </lineage>
</organism>
<dbReference type="AlphaFoldDB" id="A0A1I3NQV5"/>
<evidence type="ECO:0000313" key="2">
    <source>
        <dbReference type="Proteomes" id="UP000243887"/>
    </source>
</evidence>
<dbReference type="InterPro" id="IPR025348">
    <property type="entry name" value="DUF4252"/>
</dbReference>
<dbReference type="EMBL" id="FORU01000003">
    <property type="protein sequence ID" value="SFJ11527.1"/>
    <property type="molecule type" value="Genomic_DNA"/>
</dbReference>
<reference evidence="2" key="1">
    <citation type="submission" date="2016-10" db="EMBL/GenBank/DDBJ databases">
        <authorList>
            <person name="Varghese N."/>
            <person name="Submissions S."/>
        </authorList>
    </citation>
    <scope>NUCLEOTIDE SEQUENCE [LARGE SCALE GENOMIC DNA]</scope>
    <source>
        <strain evidence="2">DSM 26542</strain>
    </source>
</reference>